<sequence length="57" mass="6140">MLTRRRIFSVCALGASLLFLLPLLSVTIFDISSDKAFADSRDVGHKKGDKGKQDSGG</sequence>
<reference evidence="1 2" key="1">
    <citation type="journal article" date="2018" name="FEMS Microbiol. Ecol.">
        <title>Co-invading symbiotic mutualists of Medicago polymorpha retain high ancestral diversity and contain diverse accessory genomes.</title>
        <authorList>
            <person name="Porter S.S."/>
            <person name="Faber-Hammond J.J."/>
            <person name="Friesen M.L."/>
        </authorList>
    </citation>
    <scope>NUCLEOTIDE SEQUENCE [LARGE SCALE GENOMIC DNA]</scope>
    <source>
        <strain evidence="1 2">Str16</strain>
    </source>
</reference>
<protein>
    <submittedName>
        <fullName evidence="1">Uncharacterized protein</fullName>
    </submittedName>
</protein>
<dbReference type="Proteomes" id="UP001190825">
    <property type="component" value="Unassembled WGS sequence"/>
</dbReference>
<gene>
    <name evidence="1" type="ORF">BMJ33_14405</name>
</gene>
<proteinExistence type="predicted"/>
<organism evidence="1 2">
    <name type="scientific">Sinorhizobium medicae</name>
    <dbReference type="NCBI Taxonomy" id="110321"/>
    <lineage>
        <taxon>Bacteria</taxon>
        <taxon>Pseudomonadati</taxon>
        <taxon>Pseudomonadota</taxon>
        <taxon>Alphaproteobacteria</taxon>
        <taxon>Hyphomicrobiales</taxon>
        <taxon>Rhizobiaceae</taxon>
        <taxon>Sinorhizobium/Ensifer group</taxon>
        <taxon>Sinorhizobium</taxon>
    </lineage>
</organism>
<dbReference type="RefSeq" id="WP_080665801.1">
    <property type="nucleotide sequence ID" value="NZ_ATYC01000008.1"/>
</dbReference>
<dbReference type="EMBL" id="NBUC01000072">
    <property type="protein sequence ID" value="PLU03221.1"/>
    <property type="molecule type" value="Genomic_DNA"/>
</dbReference>
<evidence type="ECO:0000313" key="2">
    <source>
        <dbReference type="Proteomes" id="UP001190825"/>
    </source>
</evidence>
<accession>A0ABX4TMB7</accession>
<name>A0ABX4TMB7_9HYPH</name>
<comment type="caution">
    <text evidence="1">The sequence shown here is derived from an EMBL/GenBank/DDBJ whole genome shotgun (WGS) entry which is preliminary data.</text>
</comment>
<keyword evidence="2" id="KW-1185">Reference proteome</keyword>
<evidence type="ECO:0000313" key="1">
    <source>
        <dbReference type="EMBL" id="PLU03221.1"/>
    </source>
</evidence>